<dbReference type="EMBL" id="SLXT01000001">
    <property type="protein sequence ID" value="TCP69020.1"/>
    <property type="molecule type" value="Genomic_DNA"/>
</dbReference>
<dbReference type="PANTHER" id="PTHR33712">
    <property type="entry name" value="LIGHT-INDEPENDENT PROTOCHLOROPHYLLIDE REDUCTASE SUBUNIT B"/>
    <property type="match status" value="1"/>
</dbReference>
<protein>
    <submittedName>
        <fullName evidence="2">Nitrogenase molybdenum-iron protein beta chain</fullName>
    </submittedName>
</protein>
<dbReference type="PANTHER" id="PTHR33712:SF7">
    <property type="entry name" value="LIGHT-INDEPENDENT PROTOCHLOROPHYLLIDE REDUCTASE SUBUNIT B"/>
    <property type="match status" value="1"/>
</dbReference>
<feature type="domain" description="Nitrogenase/oxidoreductase component 1" evidence="1">
    <location>
        <begin position="41"/>
        <end position="461"/>
    </location>
</feature>
<gene>
    <name evidence="2" type="ORF">EDD73_101188</name>
</gene>
<dbReference type="InterPro" id="IPR050152">
    <property type="entry name" value="ChlB/BchB/BchZ"/>
</dbReference>
<evidence type="ECO:0000313" key="3">
    <source>
        <dbReference type="Proteomes" id="UP000294813"/>
    </source>
</evidence>
<proteinExistence type="predicted"/>
<dbReference type="Proteomes" id="UP000294813">
    <property type="component" value="Unassembled WGS sequence"/>
</dbReference>
<dbReference type="SUPFAM" id="SSF53807">
    <property type="entry name" value="Helical backbone' metal receptor"/>
    <property type="match status" value="1"/>
</dbReference>
<organism evidence="2 3">
    <name type="scientific">Heliophilum fasciatum</name>
    <dbReference type="NCBI Taxonomy" id="35700"/>
    <lineage>
        <taxon>Bacteria</taxon>
        <taxon>Bacillati</taxon>
        <taxon>Bacillota</taxon>
        <taxon>Clostridia</taxon>
        <taxon>Eubacteriales</taxon>
        <taxon>Heliobacteriaceae</taxon>
        <taxon>Heliophilum</taxon>
    </lineage>
</organism>
<sequence>MSVKETTIAIQGTEEQGVPLPFKPHKTNSIQQIRYVCSIAAMHSASAIPRVIPITHCGPGCADKQFMNVAFYNGFQGGGYGGGSVVPSTNASEREVVFGGADRLRELIAASLQILDADLFVVLTGCISDLVGDDVGSVVKEFQVQGVPIVFAETGGFKGNNFTGHELVTRAIIDQYVGDYDGPREQGSVNVWSLLPYHNTFWRGDLTEIKRILEGIGLKVNILFGPESRGASEWKNIPKAQFNLVLSPWLGLQTAKHLEAKYRQPFLHVPVIPIGAKETSAFLRQVAQFAGIDVAAAEAFIAKEEGTYYRYLEDFTDFYAEYWWGLPARFAVIGDSAYNLALTKFLVNQLGLIPSKQIITENPPEEYRELIREQYRTIADDVATDVDFQEDSHIIHQLIRQSDFGHKPPIIFGTTWERDLVKELKGAIVEVGFPTSYEVVLARSYIGYRGALTLLEKIYTTAVSASA</sequence>
<dbReference type="Gene3D" id="3.40.50.1980">
    <property type="entry name" value="Nitrogenase molybdenum iron protein domain"/>
    <property type="match status" value="3"/>
</dbReference>
<accession>A0A4R2RX18</accession>
<reference evidence="2 3" key="1">
    <citation type="submission" date="2019-03" db="EMBL/GenBank/DDBJ databases">
        <title>Genomic Encyclopedia of Type Strains, Phase IV (KMG-IV): sequencing the most valuable type-strain genomes for metagenomic binning, comparative biology and taxonomic classification.</title>
        <authorList>
            <person name="Goeker M."/>
        </authorList>
    </citation>
    <scope>NUCLEOTIDE SEQUENCE [LARGE SCALE GENOMIC DNA]</scope>
    <source>
        <strain evidence="2 3">DSM 11170</strain>
    </source>
</reference>
<dbReference type="Pfam" id="PF00148">
    <property type="entry name" value="Oxidored_nitro"/>
    <property type="match status" value="1"/>
</dbReference>
<name>A0A4R2RX18_9FIRM</name>
<evidence type="ECO:0000313" key="2">
    <source>
        <dbReference type="EMBL" id="TCP69020.1"/>
    </source>
</evidence>
<dbReference type="InterPro" id="IPR000510">
    <property type="entry name" value="Nase/OxRdtase_comp1"/>
</dbReference>
<evidence type="ECO:0000259" key="1">
    <source>
        <dbReference type="Pfam" id="PF00148"/>
    </source>
</evidence>
<dbReference type="GO" id="GO:0016491">
    <property type="term" value="F:oxidoreductase activity"/>
    <property type="evidence" value="ECO:0007669"/>
    <property type="project" value="InterPro"/>
</dbReference>
<keyword evidence="3" id="KW-1185">Reference proteome</keyword>
<comment type="caution">
    <text evidence="2">The sequence shown here is derived from an EMBL/GenBank/DDBJ whole genome shotgun (WGS) entry which is preliminary data.</text>
</comment>
<dbReference type="CDD" id="cd01971">
    <property type="entry name" value="Nitrogenase_VnfN_like"/>
    <property type="match status" value="1"/>
</dbReference>
<dbReference type="AlphaFoldDB" id="A0A4R2RX18"/>
<dbReference type="RefSeq" id="WP_131917803.1">
    <property type="nucleotide sequence ID" value="NZ_JAOQNU010000001.1"/>
</dbReference>
<dbReference type="OrthoDB" id="9802175at2"/>